<gene>
    <name evidence="3" type="ORF">HNQ01_001208</name>
</gene>
<feature type="signal peptide" evidence="2">
    <location>
        <begin position="1"/>
        <end position="45"/>
    </location>
</feature>
<reference evidence="3 4" key="1">
    <citation type="submission" date="2020-05" db="EMBL/GenBank/DDBJ databases">
        <title>Genomic Encyclopedia of Type Strains, Phase IV (KMG-V): Genome sequencing to study the core and pangenomes of soil and plant-associated prokaryotes.</title>
        <authorList>
            <person name="Whitman W."/>
        </authorList>
    </citation>
    <scope>NUCLEOTIDE SEQUENCE [LARGE SCALE GENOMIC DNA]</scope>
    <source>
        <strain evidence="3 4">C29</strain>
    </source>
</reference>
<evidence type="ECO:0000256" key="2">
    <source>
        <dbReference type="SAM" id="SignalP"/>
    </source>
</evidence>
<name>A0ABX2FZN5_9BURK</name>
<organism evidence="3 4">
    <name type="scientific">Sphaerotilus uruguayifluvii</name>
    <dbReference type="NCBI Taxonomy" id="2735897"/>
    <lineage>
        <taxon>Bacteria</taxon>
        <taxon>Pseudomonadati</taxon>
        <taxon>Pseudomonadota</taxon>
        <taxon>Betaproteobacteria</taxon>
        <taxon>Burkholderiales</taxon>
        <taxon>Sphaerotilaceae</taxon>
        <taxon>Sphaerotilus</taxon>
    </lineage>
</organism>
<accession>A0ABX2FZN5</accession>
<keyword evidence="2" id="KW-0732">Signal</keyword>
<dbReference type="Gene3D" id="3.40.50.880">
    <property type="match status" value="1"/>
</dbReference>
<feature type="region of interest" description="Disordered" evidence="1">
    <location>
        <begin position="1"/>
        <end position="20"/>
    </location>
</feature>
<evidence type="ECO:0000256" key="1">
    <source>
        <dbReference type="SAM" id="MobiDB-lite"/>
    </source>
</evidence>
<evidence type="ECO:0008006" key="5">
    <source>
        <dbReference type="Google" id="ProtNLM"/>
    </source>
</evidence>
<dbReference type="InterPro" id="IPR029062">
    <property type="entry name" value="Class_I_gatase-like"/>
</dbReference>
<feature type="chain" id="PRO_5046954706" description="NodB homology domain-containing protein" evidence="2">
    <location>
        <begin position="46"/>
        <end position="763"/>
    </location>
</feature>
<dbReference type="Proteomes" id="UP001516061">
    <property type="component" value="Unassembled WGS sequence"/>
</dbReference>
<evidence type="ECO:0000313" key="4">
    <source>
        <dbReference type="Proteomes" id="UP001516061"/>
    </source>
</evidence>
<dbReference type="RefSeq" id="WP_173804470.1">
    <property type="nucleotide sequence ID" value="NZ_JABSNM010000004.1"/>
</dbReference>
<comment type="caution">
    <text evidence="3">The sequence shown here is derived from an EMBL/GenBank/DDBJ whole genome shotgun (WGS) entry which is preliminary data.</text>
</comment>
<keyword evidence="4" id="KW-1185">Reference proteome</keyword>
<protein>
    <recommendedName>
        <fullName evidence="5">NodB homology domain-containing protein</fullName>
    </recommendedName>
</protein>
<sequence length="763" mass="80410">MNRENHLPRSRRHGPHAPLRRPRLRRLAAALALGGCLLGAGAAQAAARDTLVLLVPDDAVSSSWPVKVWTDSAAEQGLRMTTMTDSQFLALGTGAAAQIAGLIVPDSAHIKASDAVVAAVRQYANLGGRLMLVYDAGALTPGGFYAPTKSRFSDVAGVDYTLYDTLLDRVVGFGPVVGTQAQLDALELPPGKYAAWSAPVTTAGTTSSSTLFVAASTSDPGATTAMRPYVQSRAQQRVDESSSAARKTTATVRKLLGLDSLPVSSATRLATKVSATPALSSMLGSALSRSTGLLSPLTSSVTLAGTGTTSTTSTGTGTVTTAAATSTTTTATTTAATDLQAISGYGYGALGYFSYVTQGSYSGTVLLSSPDHGVVAGRRSTGSGSVLFVNLPLGYFKAIGTDSAPLHGFLNLFAREQVQMPMMSTQPKGVGGLVYNWHVDDGDDLTSDVKALLDTTTVLQRGPFSIHFTAGPDTVATGDGLGMKLDTSTASQTQFNRLKNLAAGHELASHGGWNHDLYGLGANETNQSTYQPWLELNFAAVDRLKGKASTEYSAPMGNNPTWAVNWLEGRKVVGMYFVGDTGSAPVRSWRSGSRLTSSLWSFPIVPMGKYATFEEFDEFGVTDAQSGQWLLDLQTFAVNHRTTRLFYNHPPGARGHLAAINPLLTRADSLRTLGQFNWYTMTQMANFSERRLATGWSASSASGLSTFTATHPSSLADMTWLLPRARYGTPLITSGSGRVGSDTTNWVVTATAGTTLKFTAAER</sequence>
<feature type="compositionally biased region" description="Basic residues" evidence="1">
    <location>
        <begin position="8"/>
        <end position="20"/>
    </location>
</feature>
<dbReference type="EMBL" id="JABSNM010000004">
    <property type="protein sequence ID" value="NRT55496.1"/>
    <property type="molecule type" value="Genomic_DNA"/>
</dbReference>
<proteinExistence type="predicted"/>
<evidence type="ECO:0000313" key="3">
    <source>
        <dbReference type="EMBL" id="NRT55496.1"/>
    </source>
</evidence>